<dbReference type="InterPro" id="IPR010496">
    <property type="entry name" value="AL/BT2_dom"/>
</dbReference>
<gene>
    <name evidence="3" type="ORF">OJ996_00780</name>
</gene>
<evidence type="ECO:0000313" key="4">
    <source>
        <dbReference type="Proteomes" id="UP001165653"/>
    </source>
</evidence>
<protein>
    <submittedName>
        <fullName evidence="3">DUF1080 domain-containing protein</fullName>
    </submittedName>
</protein>
<feature type="domain" description="3-keto-alpha-glucoside-1,2-lyase/3-keto-2-hydroxy-glucal hydratase" evidence="2">
    <location>
        <begin position="34"/>
        <end position="215"/>
    </location>
</feature>
<comment type="caution">
    <text evidence="3">The sequence shown here is derived from an EMBL/GenBank/DDBJ whole genome shotgun (WGS) entry which is preliminary data.</text>
</comment>
<dbReference type="Pfam" id="PF06439">
    <property type="entry name" value="3keto-disac_hyd"/>
    <property type="match status" value="1"/>
</dbReference>
<feature type="chain" id="PRO_5047254905" evidence="1">
    <location>
        <begin position="25"/>
        <end position="228"/>
    </location>
</feature>
<dbReference type="EMBL" id="JAPDDR010000001">
    <property type="protein sequence ID" value="MCW1912087.1"/>
    <property type="molecule type" value="Genomic_DNA"/>
</dbReference>
<reference evidence="3" key="1">
    <citation type="submission" date="2022-10" db="EMBL/GenBank/DDBJ databases">
        <title>Luteolibacter sp. GHJ8, whole genome shotgun sequencing project.</title>
        <authorList>
            <person name="Zhao G."/>
            <person name="Shen L."/>
        </authorList>
    </citation>
    <scope>NUCLEOTIDE SEQUENCE</scope>
    <source>
        <strain evidence="3">GHJ8</strain>
    </source>
</reference>
<keyword evidence="1" id="KW-0732">Signal</keyword>
<organism evidence="3 4">
    <name type="scientific">Luteolibacter rhizosphaerae</name>
    <dbReference type="NCBI Taxonomy" id="2989719"/>
    <lineage>
        <taxon>Bacteria</taxon>
        <taxon>Pseudomonadati</taxon>
        <taxon>Verrucomicrobiota</taxon>
        <taxon>Verrucomicrobiia</taxon>
        <taxon>Verrucomicrobiales</taxon>
        <taxon>Verrucomicrobiaceae</taxon>
        <taxon>Luteolibacter</taxon>
    </lineage>
</organism>
<dbReference type="RefSeq" id="WP_264510157.1">
    <property type="nucleotide sequence ID" value="NZ_JAPDDR010000001.1"/>
</dbReference>
<dbReference type="Gene3D" id="2.60.120.560">
    <property type="entry name" value="Exo-inulinase, domain 1"/>
    <property type="match status" value="1"/>
</dbReference>
<sequence>MKSKPALMLRLLTACFLFGSPALADEASPYPGCTKIFNGKDFEGWVADASTWSIVDGAMRGVAGTSRLAYTKKDYGSFRLIFTSRMAPVNHDHLGVLFWGDRPTDPAKPKIDNAGWLQFMPPFGGMWDYHPPQHKDLPHEKLVKAPESSDQWHVTEMLCNLEKGTLRAAVDGVEIVRYTHPVPAERKDPEKRIIPGPIGMFRHGGGASEYKEIYVEADPKEDKPITVK</sequence>
<proteinExistence type="predicted"/>
<evidence type="ECO:0000313" key="3">
    <source>
        <dbReference type="EMBL" id="MCW1912087.1"/>
    </source>
</evidence>
<name>A0ABT3FWZ9_9BACT</name>
<evidence type="ECO:0000259" key="2">
    <source>
        <dbReference type="Pfam" id="PF06439"/>
    </source>
</evidence>
<dbReference type="Proteomes" id="UP001165653">
    <property type="component" value="Unassembled WGS sequence"/>
</dbReference>
<accession>A0ABT3FWZ9</accession>
<keyword evidence="4" id="KW-1185">Reference proteome</keyword>
<feature type="signal peptide" evidence="1">
    <location>
        <begin position="1"/>
        <end position="24"/>
    </location>
</feature>
<evidence type="ECO:0000256" key="1">
    <source>
        <dbReference type="SAM" id="SignalP"/>
    </source>
</evidence>